<feature type="transmembrane region" description="Helical" evidence="1">
    <location>
        <begin position="56"/>
        <end position="75"/>
    </location>
</feature>
<comment type="caution">
    <text evidence="3">The sequence shown here is derived from an EMBL/GenBank/DDBJ whole genome shotgun (WGS) entry which is preliminary data.</text>
</comment>
<dbReference type="EMBL" id="JAUDEA010000005">
    <property type="protein sequence ID" value="MDM8271007.1"/>
    <property type="molecule type" value="Genomic_DNA"/>
</dbReference>
<feature type="domain" description="LysM" evidence="2">
    <location>
        <begin position="94"/>
        <end position="144"/>
    </location>
</feature>
<dbReference type="Gene3D" id="3.10.350.10">
    <property type="entry name" value="LysM domain"/>
    <property type="match status" value="1"/>
</dbReference>
<evidence type="ECO:0000313" key="4">
    <source>
        <dbReference type="Proteomes" id="UP001529256"/>
    </source>
</evidence>
<dbReference type="SMART" id="SM00257">
    <property type="entry name" value="LysM"/>
    <property type="match status" value="1"/>
</dbReference>
<organism evidence="3 4">
    <name type="scientific">Thermophilibacter provencensis</name>
    <dbReference type="NCBI Taxonomy" id="1852386"/>
    <lineage>
        <taxon>Bacteria</taxon>
        <taxon>Bacillati</taxon>
        <taxon>Actinomycetota</taxon>
        <taxon>Coriobacteriia</taxon>
        <taxon>Coriobacteriales</taxon>
        <taxon>Atopobiaceae</taxon>
        <taxon>Thermophilibacter</taxon>
    </lineage>
</organism>
<dbReference type="Proteomes" id="UP001529256">
    <property type="component" value="Unassembled WGS sequence"/>
</dbReference>
<gene>
    <name evidence="3" type="ORF">QUW25_04895</name>
</gene>
<protein>
    <submittedName>
        <fullName evidence="3">LysM peptidoglycan-binding domain-containing protein</fullName>
    </submittedName>
</protein>
<reference evidence="3 4" key="3">
    <citation type="submission" date="2023-06" db="EMBL/GenBank/DDBJ databases">
        <authorList>
            <person name="Zeman M."/>
            <person name="Kubasova T."/>
            <person name="Jahodarova E."/>
            <person name="Nykrynova M."/>
            <person name="Rychlik I."/>
        </authorList>
    </citation>
    <scope>NUCLEOTIDE SEQUENCE [LARGE SCALE GENOMIC DNA]</scope>
    <source>
        <strain evidence="3 4">153_Feed</strain>
    </source>
</reference>
<keyword evidence="4" id="KW-1185">Reference proteome</keyword>
<dbReference type="SUPFAM" id="SSF54106">
    <property type="entry name" value="LysM domain"/>
    <property type="match status" value="1"/>
</dbReference>
<reference evidence="4" key="2">
    <citation type="submission" date="2023-06" db="EMBL/GenBank/DDBJ databases">
        <title>Identification and characterization of horizontal gene transfer across gut microbiota members of farm animals based on homology search.</title>
        <authorList>
            <person name="Zeman M."/>
            <person name="Kubasova T."/>
            <person name="Jahodarova E."/>
            <person name="Nykrynova M."/>
            <person name="Rychlik I."/>
        </authorList>
    </citation>
    <scope>NUCLEOTIDE SEQUENCE [LARGE SCALE GENOMIC DNA]</scope>
    <source>
        <strain evidence="4">153_Feed</strain>
    </source>
</reference>
<dbReference type="RefSeq" id="WP_289511099.1">
    <property type="nucleotide sequence ID" value="NZ_JAUDEA010000005.1"/>
</dbReference>
<name>A0ABT7V328_9ACTN</name>
<evidence type="ECO:0000259" key="2">
    <source>
        <dbReference type="PROSITE" id="PS51782"/>
    </source>
</evidence>
<keyword evidence="1" id="KW-0472">Membrane</keyword>
<proteinExistence type="predicted"/>
<evidence type="ECO:0000313" key="3">
    <source>
        <dbReference type="EMBL" id="MDM8271007.1"/>
    </source>
</evidence>
<dbReference type="PROSITE" id="PS51782">
    <property type="entry name" value="LYSM"/>
    <property type="match status" value="1"/>
</dbReference>
<evidence type="ECO:0000256" key="1">
    <source>
        <dbReference type="SAM" id="Phobius"/>
    </source>
</evidence>
<reference evidence="3 4" key="1">
    <citation type="submission" date="2023-06" db="EMBL/GenBank/DDBJ databases">
        <title>Identification and characterization of horizontal gene transfer across gut microbiota members of farm animals based on homology search.</title>
        <authorList>
            <person name="Schwarzerova J."/>
            <person name="Nykrynova M."/>
            <person name="Jureckova K."/>
            <person name="Cejkova D."/>
            <person name="Rychlik I."/>
        </authorList>
    </citation>
    <scope>NUCLEOTIDE SEQUENCE [LARGE SCALE GENOMIC DNA]</scope>
    <source>
        <strain evidence="3 4">153_Feed</strain>
    </source>
</reference>
<dbReference type="CDD" id="cd00118">
    <property type="entry name" value="LysM"/>
    <property type="match status" value="1"/>
</dbReference>
<keyword evidence="1" id="KW-1133">Transmembrane helix</keyword>
<dbReference type="Pfam" id="PF01476">
    <property type="entry name" value="LysM"/>
    <property type="match status" value="1"/>
</dbReference>
<keyword evidence="1" id="KW-0812">Transmembrane</keyword>
<dbReference type="InterPro" id="IPR036779">
    <property type="entry name" value="LysM_dom_sf"/>
</dbReference>
<accession>A0ABT7V328</accession>
<sequence>MTYAHALRTPAFDGTAALSECGPTLVLIEGGRPAGSPRSRNSARAGRAGLSRSQSALLALSFFSLLLVLCLASLITDALAASSSAATLSETPTQEVVVGDGDTLWGIAENADLSGCSTSEVVSWIVERNGLDEKALVPGQKLIVPAARAN</sequence>
<dbReference type="InterPro" id="IPR018392">
    <property type="entry name" value="LysM"/>
</dbReference>